<protein>
    <submittedName>
        <fullName evidence="10">Gamma-D-glutamyl-L-lysine endopeptidase</fullName>
        <ecNumber evidence="10">3.4.-.-</ecNumber>
    </submittedName>
</protein>
<feature type="chain" id="PRO_5039730679" evidence="7">
    <location>
        <begin position="21"/>
        <end position="519"/>
    </location>
</feature>
<dbReference type="EMBL" id="QGQD01000107">
    <property type="protein sequence ID" value="TLC97932.1"/>
    <property type="molecule type" value="Genomic_DNA"/>
</dbReference>
<dbReference type="SMART" id="SM00287">
    <property type="entry name" value="SH3b"/>
    <property type="match status" value="2"/>
</dbReference>
<dbReference type="Pfam" id="PF08239">
    <property type="entry name" value="SH3_3"/>
    <property type="match status" value="2"/>
</dbReference>
<evidence type="ECO:0000259" key="8">
    <source>
        <dbReference type="PROSITE" id="PS51781"/>
    </source>
</evidence>
<feature type="signal peptide" evidence="7">
    <location>
        <begin position="1"/>
        <end position="20"/>
    </location>
</feature>
<feature type="domain" description="NlpC/P60" evidence="9">
    <location>
        <begin position="400"/>
        <end position="519"/>
    </location>
</feature>
<evidence type="ECO:0000256" key="2">
    <source>
        <dbReference type="ARBA" id="ARBA00022670"/>
    </source>
</evidence>
<keyword evidence="11" id="KW-1185">Reference proteome</keyword>
<keyword evidence="2" id="KW-0645">Protease</keyword>
<evidence type="ECO:0000256" key="5">
    <source>
        <dbReference type="SAM" id="Coils"/>
    </source>
</evidence>
<feature type="compositionally biased region" description="Low complexity" evidence="6">
    <location>
        <begin position="347"/>
        <end position="360"/>
    </location>
</feature>
<keyword evidence="3 10" id="KW-0378">Hydrolase</keyword>
<feature type="coiled-coil region" evidence="5">
    <location>
        <begin position="212"/>
        <end position="335"/>
    </location>
</feature>
<dbReference type="Gene3D" id="3.90.1720.10">
    <property type="entry name" value="endopeptidase domain like (from Nostoc punctiforme)"/>
    <property type="match status" value="1"/>
</dbReference>
<dbReference type="AlphaFoldDB" id="A0A4U8Q228"/>
<name>A0A4U8Q228_9FIRM</name>
<dbReference type="RefSeq" id="WP_027295620.1">
    <property type="nucleotide sequence ID" value="NZ_JBHTNY010000014.1"/>
</dbReference>
<feature type="domain" description="SH3b" evidence="8">
    <location>
        <begin position="141"/>
        <end position="204"/>
    </location>
</feature>
<proteinExistence type="inferred from homology"/>
<dbReference type="PROSITE" id="PS51781">
    <property type="entry name" value="SH3B"/>
    <property type="match status" value="1"/>
</dbReference>
<evidence type="ECO:0000256" key="7">
    <source>
        <dbReference type="SAM" id="SignalP"/>
    </source>
</evidence>
<dbReference type="EC" id="3.4.-.-" evidence="10"/>
<dbReference type="Gene3D" id="2.30.30.40">
    <property type="entry name" value="SH3 Domains"/>
    <property type="match status" value="2"/>
</dbReference>
<dbReference type="Pfam" id="PF00877">
    <property type="entry name" value="NLPC_P60"/>
    <property type="match status" value="1"/>
</dbReference>
<dbReference type="InterPro" id="IPR003646">
    <property type="entry name" value="SH3-like_bac-type"/>
</dbReference>
<accession>A0A4U8Q228</accession>
<keyword evidence="4" id="KW-0788">Thiol protease</keyword>
<evidence type="ECO:0000313" key="11">
    <source>
        <dbReference type="Proteomes" id="UP000306509"/>
    </source>
</evidence>
<gene>
    <name evidence="10" type="primary">ykfC_6</name>
    <name evidence="10" type="ORF">DSM106044_05297</name>
</gene>
<dbReference type="PROSITE" id="PS51935">
    <property type="entry name" value="NLPC_P60"/>
    <property type="match status" value="1"/>
</dbReference>
<dbReference type="STRING" id="180332.GCA_000797495_01778"/>
<evidence type="ECO:0000256" key="4">
    <source>
        <dbReference type="ARBA" id="ARBA00022807"/>
    </source>
</evidence>
<dbReference type="Proteomes" id="UP000306509">
    <property type="component" value="Unassembled WGS sequence"/>
</dbReference>
<dbReference type="GO" id="GO:0006508">
    <property type="term" value="P:proteolysis"/>
    <property type="evidence" value="ECO:0007669"/>
    <property type="project" value="UniProtKB-KW"/>
</dbReference>
<dbReference type="GO" id="GO:0008234">
    <property type="term" value="F:cysteine-type peptidase activity"/>
    <property type="evidence" value="ECO:0007669"/>
    <property type="project" value="UniProtKB-KW"/>
</dbReference>
<feature type="region of interest" description="Disordered" evidence="6">
    <location>
        <begin position="347"/>
        <end position="400"/>
    </location>
</feature>
<keyword evidence="5" id="KW-0175">Coiled coil</keyword>
<comment type="similarity">
    <text evidence="1">Belongs to the peptidase C40 family.</text>
</comment>
<evidence type="ECO:0000259" key="9">
    <source>
        <dbReference type="PROSITE" id="PS51935"/>
    </source>
</evidence>
<reference evidence="10 11" key="1">
    <citation type="journal article" date="2019" name="Anaerobe">
        <title>Detection of Robinsoniella peoriensis in multiple bone samples of a trauma patient.</title>
        <authorList>
            <person name="Schrottner P."/>
            <person name="Hartwich K."/>
            <person name="Bunk B."/>
            <person name="Schober I."/>
            <person name="Helbig S."/>
            <person name="Rudolph W.W."/>
            <person name="Gunzer F."/>
        </authorList>
    </citation>
    <scope>NUCLEOTIDE SEQUENCE [LARGE SCALE GENOMIC DNA]</scope>
    <source>
        <strain evidence="10 11">DSM 106044</strain>
    </source>
</reference>
<feature type="compositionally biased region" description="Polar residues" evidence="6">
    <location>
        <begin position="361"/>
        <end position="400"/>
    </location>
</feature>
<dbReference type="InterPro" id="IPR051202">
    <property type="entry name" value="Peptidase_C40"/>
</dbReference>
<dbReference type="SUPFAM" id="SSF54001">
    <property type="entry name" value="Cysteine proteinases"/>
    <property type="match status" value="1"/>
</dbReference>
<sequence length="519" mass="53457" precursor="true">MKKRMMKIAACLMAASITFGSTGILTMAAGADVPLAGLQAKVEENKDAGQSTENTTPAEPSKYDGLAIAQVNDDAYVNIRDAASTEDGKVLGKLYNNSAAEILGQEGDWYLIKSGSVTGYVSKDFFATGAKAEELAKEVGEEVATVNTTTLMVRQDPNTDSDVVTLVGDAEKLQVEEDLGDWVKVSVDSDVVGYVAKDYVECDTKFVEAESKEEEEARIAAEEAAYLAAVEEARKADEAAAAQAAAEQAEKDKAWLEYLDSQEQAAANQAAQEAADAQSAADALAAQQAAAEQEAADAAAKAQEAADQAAAEQAAANAQAQAEAAAQAAADAQAQADAQAKAAADAQAAADAAAQQQQQQPQTDGSQSGGNTADNQEQQFGDTTGGSTETPDAGQSSNASGLRQSVVSFALQFVGNPYVWGGTSLTNGADCSGFTQSVLANFGISIPRVAASQAGSGRAVDLGSIQPGDLLFYNGDGGIGHVSMYIGNNQVVHASSSTTGIIVSDMGYRQPCSARSYLD</sequence>
<evidence type="ECO:0000313" key="10">
    <source>
        <dbReference type="EMBL" id="TLC97932.1"/>
    </source>
</evidence>
<evidence type="ECO:0000256" key="6">
    <source>
        <dbReference type="SAM" id="MobiDB-lite"/>
    </source>
</evidence>
<dbReference type="PANTHER" id="PTHR47053">
    <property type="entry name" value="MUREIN DD-ENDOPEPTIDASE MEPH-RELATED"/>
    <property type="match status" value="1"/>
</dbReference>
<organism evidence="10 11">
    <name type="scientific">Robinsoniella peoriensis</name>
    <dbReference type="NCBI Taxonomy" id="180332"/>
    <lineage>
        <taxon>Bacteria</taxon>
        <taxon>Bacillati</taxon>
        <taxon>Bacillota</taxon>
        <taxon>Clostridia</taxon>
        <taxon>Lachnospirales</taxon>
        <taxon>Lachnospiraceae</taxon>
        <taxon>Robinsoniella</taxon>
    </lineage>
</organism>
<dbReference type="InterPro" id="IPR038765">
    <property type="entry name" value="Papain-like_cys_pep_sf"/>
</dbReference>
<dbReference type="PANTHER" id="PTHR47053:SF1">
    <property type="entry name" value="MUREIN DD-ENDOPEPTIDASE MEPH-RELATED"/>
    <property type="match status" value="1"/>
</dbReference>
<evidence type="ECO:0000256" key="1">
    <source>
        <dbReference type="ARBA" id="ARBA00007074"/>
    </source>
</evidence>
<comment type="caution">
    <text evidence="10">The sequence shown here is derived from an EMBL/GenBank/DDBJ whole genome shotgun (WGS) entry which is preliminary data.</text>
</comment>
<dbReference type="InterPro" id="IPR000064">
    <property type="entry name" value="NLP_P60_dom"/>
</dbReference>
<evidence type="ECO:0000256" key="3">
    <source>
        <dbReference type="ARBA" id="ARBA00022801"/>
    </source>
</evidence>
<keyword evidence="7" id="KW-0732">Signal</keyword>